<feature type="compositionally biased region" description="Polar residues" evidence="1">
    <location>
        <begin position="60"/>
        <end position="72"/>
    </location>
</feature>
<dbReference type="EMBL" id="BPLR01009259">
    <property type="protein sequence ID" value="GIY30647.1"/>
    <property type="molecule type" value="Genomic_DNA"/>
</dbReference>
<dbReference type="Proteomes" id="UP001054945">
    <property type="component" value="Unassembled WGS sequence"/>
</dbReference>
<dbReference type="AlphaFoldDB" id="A0AAV4SCV0"/>
<evidence type="ECO:0000313" key="2">
    <source>
        <dbReference type="EMBL" id="GIY30647.1"/>
    </source>
</evidence>
<feature type="region of interest" description="Disordered" evidence="1">
    <location>
        <begin position="1"/>
        <end position="102"/>
    </location>
</feature>
<protein>
    <submittedName>
        <fullName evidence="2">Uncharacterized protein</fullName>
    </submittedName>
</protein>
<feature type="compositionally biased region" description="Polar residues" evidence="1">
    <location>
        <begin position="85"/>
        <end position="102"/>
    </location>
</feature>
<name>A0AAV4SCV0_CAEEX</name>
<evidence type="ECO:0000313" key="3">
    <source>
        <dbReference type="Proteomes" id="UP001054945"/>
    </source>
</evidence>
<feature type="compositionally biased region" description="Basic residues" evidence="1">
    <location>
        <begin position="48"/>
        <end position="57"/>
    </location>
</feature>
<accession>A0AAV4SCV0</accession>
<sequence>MTDRRHMSAFATPAGKEFVPRKVISESQKRSRDEVKDSRPYRLEKGGPHKVKTSKRAQKSEGSVKSTQEAKGSSSSTQSSRSISNARGTSESGRSDGNQSVN</sequence>
<proteinExistence type="predicted"/>
<gene>
    <name evidence="2" type="ORF">CEXT_771351</name>
</gene>
<reference evidence="2 3" key="1">
    <citation type="submission" date="2021-06" db="EMBL/GenBank/DDBJ databases">
        <title>Caerostris extrusa draft genome.</title>
        <authorList>
            <person name="Kono N."/>
            <person name="Arakawa K."/>
        </authorList>
    </citation>
    <scope>NUCLEOTIDE SEQUENCE [LARGE SCALE GENOMIC DNA]</scope>
</reference>
<comment type="caution">
    <text evidence="2">The sequence shown here is derived from an EMBL/GenBank/DDBJ whole genome shotgun (WGS) entry which is preliminary data.</text>
</comment>
<organism evidence="2 3">
    <name type="scientific">Caerostris extrusa</name>
    <name type="common">Bark spider</name>
    <name type="synonym">Caerostris bankana</name>
    <dbReference type="NCBI Taxonomy" id="172846"/>
    <lineage>
        <taxon>Eukaryota</taxon>
        <taxon>Metazoa</taxon>
        <taxon>Ecdysozoa</taxon>
        <taxon>Arthropoda</taxon>
        <taxon>Chelicerata</taxon>
        <taxon>Arachnida</taxon>
        <taxon>Araneae</taxon>
        <taxon>Araneomorphae</taxon>
        <taxon>Entelegynae</taxon>
        <taxon>Araneoidea</taxon>
        <taxon>Araneidae</taxon>
        <taxon>Caerostris</taxon>
    </lineage>
</organism>
<evidence type="ECO:0000256" key="1">
    <source>
        <dbReference type="SAM" id="MobiDB-lite"/>
    </source>
</evidence>
<keyword evidence="3" id="KW-1185">Reference proteome</keyword>
<feature type="compositionally biased region" description="Basic and acidic residues" evidence="1">
    <location>
        <begin position="18"/>
        <end position="47"/>
    </location>
</feature>
<feature type="compositionally biased region" description="Low complexity" evidence="1">
    <location>
        <begin position="73"/>
        <end position="84"/>
    </location>
</feature>